<evidence type="ECO:0000256" key="1">
    <source>
        <dbReference type="SAM" id="MobiDB-lite"/>
    </source>
</evidence>
<dbReference type="Proteomes" id="UP001165065">
    <property type="component" value="Unassembled WGS sequence"/>
</dbReference>
<sequence>MAFKRGQTSSLPSSTTLMALEEVEEKDLYPPTNPDQPAWRKGDLDGMDAPINESWRSESEDLIRLAGVQSAVEIVSLTWSYAKVEVVVPGTTSSEDQSRLVTEIHAVWEDPRTPEICYDVLEKHEIIVCTPGAPDVLSTQEQFDAYVGFDVSVQTVDPFKSNRVIEGKLVSRDALEVKINKKGRMVTIPNEMVGEVKLPKPKTEKGDPFN</sequence>
<dbReference type="SUPFAM" id="SSF74942">
    <property type="entry name" value="YhbC-like, C-terminal domain"/>
    <property type="match status" value="1"/>
</dbReference>
<reference evidence="3" key="1">
    <citation type="journal article" date="2023" name="Commun. Biol.">
        <title>Genome analysis of Parmales, the sister group of diatoms, reveals the evolutionary specialization of diatoms from phago-mixotrophs to photoautotrophs.</title>
        <authorList>
            <person name="Ban H."/>
            <person name="Sato S."/>
            <person name="Yoshikawa S."/>
            <person name="Yamada K."/>
            <person name="Nakamura Y."/>
            <person name="Ichinomiya M."/>
            <person name="Sato N."/>
            <person name="Blanc-Mathieu R."/>
            <person name="Endo H."/>
            <person name="Kuwata A."/>
            <person name="Ogata H."/>
        </authorList>
    </citation>
    <scope>NUCLEOTIDE SEQUENCE [LARGE SCALE GENOMIC DNA]</scope>
</reference>
<proteinExistence type="predicted"/>
<protein>
    <submittedName>
        <fullName evidence="2">Uncharacterized protein</fullName>
    </submittedName>
</protein>
<name>A0A9W7GAQ0_9STRA</name>
<keyword evidence="3" id="KW-1185">Reference proteome</keyword>
<comment type="caution">
    <text evidence="2">The sequence shown here is derived from an EMBL/GenBank/DDBJ whole genome shotgun (WGS) entry which is preliminary data.</text>
</comment>
<organism evidence="2 3">
    <name type="scientific">Triparma columacea</name>
    <dbReference type="NCBI Taxonomy" id="722753"/>
    <lineage>
        <taxon>Eukaryota</taxon>
        <taxon>Sar</taxon>
        <taxon>Stramenopiles</taxon>
        <taxon>Ochrophyta</taxon>
        <taxon>Bolidophyceae</taxon>
        <taxon>Parmales</taxon>
        <taxon>Triparmaceae</taxon>
        <taxon>Triparma</taxon>
    </lineage>
</organism>
<dbReference type="InterPro" id="IPR036847">
    <property type="entry name" value="RimP_C_sf"/>
</dbReference>
<dbReference type="AlphaFoldDB" id="A0A9W7GAQ0"/>
<dbReference type="Gene3D" id="2.30.30.180">
    <property type="entry name" value="Ribosome maturation factor RimP, C-terminal domain"/>
    <property type="match status" value="1"/>
</dbReference>
<gene>
    <name evidence="2" type="ORF">TrCOL_g7963</name>
</gene>
<dbReference type="OrthoDB" id="44069at2759"/>
<evidence type="ECO:0000313" key="3">
    <source>
        <dbReference type="Proteomes" id="UP001165065"/>
    </source>
</evidence>
<dbReference type="EMBL" id="BRYA01000082">
    <property type="protein sequence ID" value="GMI38145.1"/>
    <property type="molecule type" value="Genomic_DNA"/>
</dbReference>
<evidence type="ECO:0000313" key="2">
    <source>
        <dbReference type="EMBL" id="GMI38145.1"/>
    </source>
</evidence>
<feature type="region of interest" description="Disordered" evidence="1">
    <location>
        <begin position="23"/>
        <end position="46"/>
    </location>
</feature>
<accession>A0A9W7GAQ0</accession>